<accession>A0ABV4GYG2</accession>
<keyword evidence="2" id="KW-1185">Reference proteome</keyword>
<dbReference type="Proteomes" id="UP001565927">
    <property type="component" value="Unassembled WGS sequence"/>
</dbReference>
<reference evidence="1 2" key="1">
    <citation type="submission" date="2024-07" db="EMBL/GenBank/DDBJ databases">
        <authorList>
            <person name="Thanompreechachai J."/>
            <person name="Duangmal K."/>
        </authorList>
    </citation>
    <scope>NUCLEOTIDE SEQUENCE [LARGE SCALE GENOMIC DNA]</scope>
    <source>
        <strain evidence="1 2">LSe6-4</strain>
    </source>
</reference>
<evidence type="ECO:0000313" key="1">
    <source>
        <dbReference type="EMBL" id="MEZ0164109.1"/>
    </source>
</evidence>
<protein>
    <submittedName>
        <fullName evidence="1">Glycosyl transferase</fullName>
    </submittedName>
</protein>
<dbReference type="SUPFAM" id="SSF53756">
    <property type="entry name" value="UDP-Glycosyltransferase/glycogen phosphorylase"/>
    <property type="match status" value="1"/>
</dbReference>
<evidence type="ECO:0000313" key="2">
    <source>
        <dbReference type="Proteomes" id="UP001565927"/>
    </source>
</evidence>
<proteinExistence type="predicted"/>
<dbReference type="GO" id="GO:0016740">
    <property type="term" value="F:transferase activity"/>
    <property type="evidence" value="ECO:0007669"/>
    <property type="project" value="UniProtKB-KW"/>
</dbReference>
<keyword evidence="1" id="KW-0808">Transferase</keyword>
<dbReference type="Gene3D" id="3.40.50.2000">
    <property type="entry name" value="Glycogen Phosphorylase B"/>
    <property type="match status" value="2"/>
</dbReference>
<organism evidence="1 2">
    <name type="scientific">Kineococcus halophytocola</name>
    <dbReference type="NCBI Taxonomy" id="3234027"/>
    <lineage>
        <taxon>Bacteria</taxon>
        <taxon>Bacillati</taxon>
        <taxon>Actinomycetota</taxon>
        <taxon>Actinomycetes</taxon>
        <taxon>Kineosporiales</taxon>
        <taxon>Kineosporiaceae</taxon>
        <taxon>Kineococcus</taxon>
    </lineage>
</organism>
<dbReference type="EMBL" id="JBGFTU010000004">
    <property type="protein sequence ID" value="MEZ0164109.1"/>
    <property type="molecule type" value="Genomic_DNA"/>
</dbReference>
<comment type="caution">
    <text evidence="1">The sequence shown here is derived from an EMBL/GenBank/DDBJ whole genome shotgun (WGS) entry which is preliminary data.</text>
</comment>
<gene>
    <name evidence="1" type="ORF">AB2L27_04920</name>
</gene>
<name>A0ABV4GYG2_9ACTN</name>
<sequence>MVLQSFRTPRPTSNPYLAALLESLPAGGERGVDVRTFSWRTALLGRYDVLHVHWPELLLRSHRRGGRAARAAATGLLLARLALRRTPLVRTVHNPSPHEDGGRLERFLLARLDAATTVTVHLSARTVGTVCPGSTAVVVPHGHYRGQYAGHEHRAPVPGRLVHPGLLRPYKQVEALLAAFTALPGEHSLHVLGAAPDAALAGRVRAAAAGDDRVRADLHHVGDAELVRAVTAAELVVLPYAPRGGSGAQLLALSLDRPVLLPAGPAAAELAAEVGPGWVHTFTGPLSPAHLQAALAAVRADARTGTRADHPDLSARGWDVVGRAHADVYHRAVGRAAGDHRAHHARPVGAGVGGA</sequence>